<evidence type="ECO:0000313" key="4">
    <source>
        <dbReference type="Proteomes" id="UP000294927"/>
    </source>
</evidence>
<protein>
    <submittedName>
        <fullName evidence="3">Cytochrome P450</fullName>
    </submittedName>
</protein>
<dbReference type="AlphaFoldDB" id="A0A4R7VW97"/>
<dbReference type="GO" id="GO:0004497">
    <property type="term" value="F:monooxygenase activity"/>
    <property type="evidence" value="ECO:0007669"/>
    <property type="project" value="UniProtKB-KW"/>
</dbReference>
<dbReference type="GO" id="GO:0020037">
    <property type="term" value="F:heme binding"/>
    <property type="evidence" value="ECO:0007669"/>
    <property type="project" value="InterPro"/>
</dbReference>
<dbReference type="Gene3D" id="1.10.630.10">
    <property type="entry name" value="Cytochrome P450"/>
    <property type="match status" value="1"/>
</dbReference>
<keyword evidence="2" id="KW-0408">Iron</keyword>
<gene>
    <name evidence="3" type="ORF">CLV71_104386</name>
</gene>
<comment type="similarity">
    <text evidence="1 2">Belongs to the cytochrome P450 family.</text>
</comment>
<sequence length="344" mass="37095">MSTLTELDADPHAAYARLRAGAPVSFLPETGQWLVTGWRDAMTVLSDPARFANDHADLREVFRQAYEPGLMPDEVDTVTRPIARKAADDMFATGWAELTSEYFEPVAAVAGATMLGLGLSCAETLLRWGTTLADDPDADTSAEAEAIVERLRCRPAGSLVARLVHADTDPVPLLKTLAVSVLEPGWLAAWTLTALWTDPEQLAAVRANRPLLGAAVYEALRWGGLIGVLDRRTTCPVSLGGADLPAGASLAVAVASANRDESVFAGADRFDVSRKVRPHLGFGVGPHHCPAYSMVIALARTALDELFARMPDLRPSPGWRPAPHGWRLRLPGPLDVLWTRQRVS</sequence>
<dbReference type="PANTHER" id="PTHR46696:SF1">
    <property type="entry name" value="CYTOCHROME P450 YJIB-RELATED"/>
    <property type="match status" value="1"/>
</dbReference>
<evidence type="ECO:0000256" key="2">
    <source>
        <dbReference type="RuleBase" id="RU000461"/>
    </source>
</evidence>
<dbReference type="InterPro" id="IPR036396">
    <property type="entry name" value="Cyt_P450_sf"/>
</dbReference>
<dbReference type="EMBL" id="SOCP01000004">
    <property type="protein sequence ID" value="TDV53918.1"/>
    <property type="molecule type" value="Genomic_DNA"/>
</dbReference>
<keyword evidence="2" id="KW-0503">Monooxygenase</keyword>
<dbReference type="Pfam" id="PF00067">
    <property type="entry name" value="p450"/>
    <property type="match status" value="1"/>
</dbReference>
<dbReference type="PRINTS" id="PR00359">
    <property type="entry name" value="BP450"/>
</dbReference>
<organism evidence="3 4">
    <name type="scientific">Actinophytocola oryzae</name>
    <dbReference type="NCBI Taxonomy" id="502181"/>
    <lineage>
        <taxon>Bacteria</taxon>
        <taxon>Bacillati</taxon>
        <taxon>Actinomycetota</taxon>
        <taxon>Actinomycetes</taxon>
        <taxon>Pseudonocardiales</taxon>
        <taxon>Pseudonocardiaceae</taxon>
    </lineage>
</organism>
<keyword evidence="2" id="KW-0479">Metal-binding</keyword>
<dbReference type="SUPFAM" id="SSF48264">
    <property type="entry name" value="Cytochrome P450"/>
    <property type="match status" value="1"/>
</dbReference>
<evidence type="ECO:0000256" key="1">
    <source>
        <dbReference type="ARBA" id="ARBA00010617"/>
    </source>
</evidence>
<comment type="caution">
    <text evidence="3">The sequence shown here is derived from an EMBL/GenBank/DDBJ whole genome shotgun (WGS) entry which is preliminary data.</text>
</comment>
<dbReference type="InterPro" id="IPR001128">
    <property type="entry name" value="Cyt_P450"/>
</dbReference>
<dbReference type="GO" id="GO:0005506">
    <property type="term" value="F:iron ion binding"/>
    <property type="evidence" value="ECO:0007669"/>
    <property type="project" value="InterPro"/>
</dbReference>
<dbReference type="InterPro" id="IPR002397">
    <property type="entry name" value="Cyt_P450_B"/>
</dbReference>
<evidence type="ECO:0000313" key="3">
    <source>
        <dbReference type="EMBL" id="TDV53918.1"/>
    </source>
</evidence>
<dbReference type="Proteomes" id="UP000294927">
    <property type="component" value="Unassembled WGS sequence"/>
</dbReference>
<reference evidence="3 4" key="1">
    <citation type="submission" date="2019-03" db="EMBL/GenBank/DDBJ databases">
        <title>Genomic Encyclopedia of Archaeal and Bacterial Type Strains, Phase II (KMG-II): from individual species to whole genera.</title>
        <authorList>
            <person name="Goeker M."/>
        </authorList>
    </citation>
    <scope>NUCLEOTIDE SEQUENCE [LARGE SCALE GENOMIC DNA]</scope>
    <source>
        <strain evidence="3 4">DSM 45499</strain>
    </source>
</reference>
<dbReference type="InterPro" id="IPR017972">
    <property type="entry name" value="Cyt_P450_CS"/>
</dbReference>
<keyword evidence="2" id="KW-0349">Heme</keyword>
<dbReference type="PANTHER" id="PTHR46696">
    <property type="entry name" value="P450, PUTATIVE (EUROFUNG)-RELATED"/>
    <property type="match status" value="1"/>
</dbReference>
<dbReference type="GO" id="GO:0016705">
    <property type="term" value="F:oxidoreductase activity, acting on paired donors, with incorporation or reduction of molecular oxygen"/>
    <property type="evidence" value="ECO:0007669"/>
    <property type="project" value="InterPro"/>
</dbReference>
<accession>A0A4R7VW97</accession>
<name>A0A4R7VW97_9PSEU</name>
<keyword evidence="4" id="KW-1185">Reference proteome</keyword>
<proteinExistence type="inferred from homology"/>
<dbReference type="RefSeq" id="WP_166664066.1">
    <property type="nucleotide sequence ID" value="NZ_SOCP01000004.1"/>
</dbReference>
<dbReference type="PROSITE" id="PS00086">
    <property type="entry name" value="CYTOCHROME_P450"/>
    <property type="match status" value="1"/>
</dbReference>
<keyword evidence="2" id="KW-0560">Oxidoreductase</keyword>